<dbReference type="Gene3D" id="2.60.120.1440">
    <property type="match status" value="1"/>
</dbReference>
<feature type="domain" description="FecR protein" evidence="2">
    <location>
        <begin position="128"/>
        <end position="214"/>
    </location>
</feature>
<dbReference type="InterPro" id="IPR006860">
    <property type="entry name" value="FecR"/>
</dbReference>
<keyword evidence="1 4" id="KW-0812">Transmembrane</keyword>
<protein>
    <submittedName>
        <fullName evidence="4">Transmembrane sensor</fullName>
    </submittedName>
</protein>
<name>A0A839T6U0_AZOMA</name>
<dbReference type="InterPro" id="IPR012373">
    <property type="entry name" value="Ferrdict_sens_TM"/>
</dbReference>
<proteinExistence type="predicted"/>
<accession>A0A839T6U0</accession>
<evidence type="ECO:0000313" key="5">
    <source>
        <dbReference type="Proteomes" id="UP000549250"/>
    </source>
</evidence>
<dbReference type="Proteomes" id="UP000549250">
    <property type="component" value="Unassembled WGS sequence"/>
</dbReference>
<evidence type="ECO:0000259" key="3">
    <source>
        <dbReference type="Pfam" id="PF16220"/>
    </source>
</evidence>
<keyword evidence="5" id="KW-1185">Reference proteome</keyword>
<keyword evidence="1" id="KW-0472">Membrane</keyword>
<dbReference type="PANTHER" id="PTHR30273:SF2">
    <property type="entry name" value="PROTEIN FECR"/>
    <property type="match status" value="1"/>
</dbReference>
<evidence type="ECO:0000259" key="2">
    <source>
        <dbReference type="Pfam" id="PF04773"/>
    </source>
</evidence>
<evidence type="ECO:0000313" key="4">
    <source>
        <dbReference type="EMBL" id="MBB3104560.1"/>
    </source>
</evidence>
<dbReference type="PANTHER" id="PTHR30273">
    <property type="entry name" value="PERIPLASMIC SIGNAL SENSOR AND SIGMA FACTOR ACTIVATOR FECR-RELATED"/>
    <property type="match status" value="1"/>
</dbReference>
<organism evidence="4 5">
    <name type="scientific">Azomonas macrocytogenes</name>
    <name type="common">Azotobacter macrocytogenes</name>
    <dbReference type="NCBI Taxonomy" id="69962"/>
    <lineage>
        <taxon>Bacteria</taxon>
        <taxon>Pseudomonadati</taxon>
        <taxon>Pseudomonadota</taxon>
        <taxon>Gammaproteobacteria</taxon>
        <taxon>Pseudomonadales</taxon>
        <taxon>Pseudomonadaceae</taxon>
        <taxon>Azomonas</taxon>
    </lineage>
</organism>
<reference evidence="4 5" key="1">
    <citation type="submission" date="2020-08" db="EMBL/GenBank/DDBJ databases">
        <title>Genomic Encyclopedia of Type Strains, Phase III (KMG-III): the genomes of soil and plant-associated and newly described type strains.</title>
        <authorList>
            <person name="Whitman W."/>
        </authorList>
    </citation>
    <scope>NUCLEOTIDE SEQUENCE [LARGE SCALE GENOMIC DNA]</scope>
    <source>
        <strain evidence="4 5">CECT 4462</strain>
    </source>
</reference>
<feature type="transmembrane region" description="Helical" evidence="1">
    <location>
        <begin position="94"/>
        <end position="112"/>
    </location>
</feature>
<dbReference type="GO" id="GO:0016989">
    <property type="term" value="F:sigma factor antagonist activity"/>
    <property type="evidence" value="ECO:0007669"/>
    <property type="project" value="TreeGrafter"/>
</dbReference>
<dbReference type="PIRSF" id="PIRSF018266">
    <property type="entry name" value="FecR"/>
    <property type="match status" value="1"/>
</dbReference>
<dbReference type="RefSeq" id="WP_183167410.1">
    <property type="nucleotide sequence ID" value="NZ_JACHXI010000017.1"/>
</dbReference>
<feature type="domain" description="FecR N-terminal" evidence="3">
    <location>
        <begin position="16"/>
        <end position="57"/>
    </location>
</feature>
<dbReference type="Pfam" id="PF04773">
    <property type="entry name" value="FecR"/>
    <property type="match status" value="1"/>
</dbReference>
<dbReference type="EMBL" id="JACHXI010000017">
    <property type="protein sequence ID" value="MBB3104560.1"/>
    <property type="molecule type" value="Genomic_DNA"/>
</dbReference>
<dbReference type="InterPro" id="IPR032623">
    <property type="entry name" value="FecR_N"/>
</dbReference>
<keyword evidence="1" id="KW-1133">Transmembrane helix</keyword>
<gene>
    <name evidence="4" type="ORF">FHR87_002985</name>
</gene>
<dbReference type="Pfam" id="PF16220">
    <property type="entry name" value="DUF4880"/>
    <property type="match status" value="1"/>
</dbReference>
<dbReference type="AlphaFoldDB" id="A0A839T6U0"/>
<comment type="caution">
    <text evidence="4">The sequence shown here is derived from an EMBL/GenBank/DDBJ whole genome shotgun (WGS) entry which is preliminary data.</text>
</comment>
<evidence type="ECO:0000256" key="1">
    <source>
        <dbReference type="SAM" id="Phobius"/>
    </source>
</evidence>
<sequence length="332" mass="37353">MTSRNKAPLTNDSIIDEAAHWCMRLHSGECTDQERKEFDHWLKSSPVHAREYKAMQEIWFFSERLPRKAQRPNALPSYQRPLTRTLCSRLRPSLAMASTILVTLFVGGWFGWQKDLVPNWYQHFSTSNVVQRVELVDGSQVELNLNTAFTYLNFRQHRSVTLTDGEAFFKVNKDMSRPFIVKAGKGSITVTGTQFNVWKYADQVIVTLTEGSVKVMNDADGAKQAAMLSPGMQARYASSMPHISVQFVDTESALAWRDGKLILNNLTLVEALPLINQYLDKPVLLGDSAPVNSRIGGIYNTRNISDLVHALPRVLPISLSQNTEGNVIINGK</sequence>